<dbReference type="OrthoDB" id="9997590at2759"/>
<evidence type="ECO:0000259" key="6">
    <source>
        <dbReference type="PROSITE" id="PS50262"/>
    </source>
</evidence>
<proteinExistence type="predicted"/>
<comment type="caution">
    <text evidence="7">The sequence shown here is derived from an EMBL/GenBank/DDBJ whole genome shotgun (WGS) entry which is preliminary data.</text>
</comment>
<evidence type="ECO:0000313" key="9">
    <source>
        <dbReference type="EMBL" id="CAF3827787.1"/>
    </source>
</evidence>
<feature type="transmembrane region" description="Helical" evidence="5">
    <location>
        <begin position="269"/>
        <end position="288"/>
    </location>
</feature>
<dbReference type="Proteomes" id="UP000663855">
    <property type="component" value="Unassembled WGS sequence"/>
</dbReference>
<organism evidence="7 12">
    <name type="scientific">Rotaria magnacalcarata</name>
    <dbReference type="NCBI Taxonomy" id="392030"/>
    <lineage>
        <taxon>Eukaryota</taxon>
        <taxon>Metazoa</taxon>
        <taxon>Spiralia</taxon>
        <taxon>Gnathifera</taxon>
        <taxon>Rotifera</taxon>
        <taxon>Eurotatoria</taxon>
        <taxon>Bdelloidea</taxon>
        <taxon>Philodinida</taxon>
        <taxon>Philodinidae</taxon>
        <taxon>Rotaria</taxon>
    </lineage>
</organism>
<feature type="domain" description="G-protein coupled receptors family 1 profile" evidence="6">
    <location>
        <begin position="33"/>
        <end position="289"/>
    </location>
</feature>
<dbReference type="EMBL" id="CAJOBJ010000894">
    <property type="protein sequence ID" value="CAF3849804.1"/>
    <property type="molecule type" value="Genomic_DNA"/>
</dbReference>
<dbReference type="PROSITE" id="PS50262">
    <property type="entry name" value="G_PROTEIN_RECEP_F1_2"/>
    <property type="match status" value="1"/>
</dbReference>
<reference evidence="7" key="1">
    <citation type="submission" date="2021-02" db="EMBL/GenBank/DDBJ databases">
        <authorList>
            <person name="Nowell W R."/>
        </authorList>
    </citation>
    <scope>NUCLEOTIDE SEQUENCE</scope>
</reference>
<evidence type="ECO:0000313" key="10">
    <source>
        <dbReference type="EMBL" id="CAF3849804.1"/>
    </source>
</evidence>
<feature type="transmembrane region" description="Helical" evidence="5">
    <location>
        <begin position="137"/>
        <end position="159"/>
    </location>
</feature>
<comment type="subcellular location">
    <subcellularLocation>
        <location evidence="1">Membrane</location>
    </subcellularLocation>
</comment>
<dbReference type="GO" id="GO:0016020">
    <property type="term" value="C:membrane"/>
    <property type="evidence" value="ECO:0007669"/>
    <property type="project" value="UniProtKB-SubCell"/>
</dbReference>
<keyword evidence="3 5" id="KW-1133">Transmembrane helix</keyword>
<evidence type="ECO:0000313" key="8">
    <source>
        <dbReference type="EMBL" id="CAF1602442.1"/>
    </source>
</evidence>
<dbReference type="Proteomes" id="UP000663834">
    <property type="component" value="Unassembled WGS sequence"/>
</dbReference>
<sequence length="318" mass="37523">MNTLARSRMNSASIESFTFHLIAYASYITLIFGNIGCICNFITFTAKQLRQNSCGWYLLMSSLFDFLFINFGLFTKLAAEHYGSSLRYRILVWCQLRIFLTWVLPCFSTGYLVLASIDRYLSTSKSARIRSFSQIKVAHQMTCVPIILYSLTGSHQFFYFNLRPACLPAPGTYAFFLSIYSIIWTNLIPQIAMFIFGLITYFNVRKSRQRVVHPNIQYRNRTDSQMIKMTLVQILFSFILVNLRTIYYSYTVLTTNMKKDDYRQAMETLILQISSFIFYLNFSKSFFVNTLSSNLFRKVFHERLLFFYQRMLWWKIPV</sequence>
<dbReference type="Proteomes" id="UP000676336">
    <property type="component" value="Unassembled WGS sequence"/>
</dbReference>
<dbReference type="EMBL" id="CAJNOV010004628">
    <property type="protein sequence ID" value="CAF1182149.1"/>
    <property type="molecule type" value="Genomic_DNA"/>
</dbReference>
<dbReference type="PANTHER" id="PTHR46641">
    <property type="entry name" value="FMRFAMIDE RECEPTOR-RELATED"/>
    <property type="match status" value="1"/>
</dbReference>
<keyword evidence="4 5" id="KW-0472">Membrane</keyword>
<gene>
    <name evidence="9" type="ORF">BYL167_LOCUS4515</name>
    <name evidence="7" type="ORF">CJN711_LOCUS11073</name>
    <name evidence="10" type="ORF">GIL414_LOCUS3898</name>
    <name evidence="8" type="ORF">KQP761_LOCUS22452</name>
    <name evidence="11" type="ORF">SMN809_LOCUS8532</name>
</gene>
<dbReference type="EMBL" id="CAJOBH010000963">
    <property type="protein sequence ID" value="CAF3827787.1"/>
    <property type="molecule type" value="Genomic_DNA"/>
</dbReference>
<protein>
    <recommendedName>
        <fullName evidence="6">G-protein coupled receptors family 1 profile domain-containing protein</fullName>
    </recommendedName>
</protein>
<dbReference type="EMBL" id="CAJNOW010011740">
    <property type="protein sequence ID" value="CAF1602442.1"/>
    <property type="molecule type" value="Genomic_DNA"/>
</dbReference>
<evidence type="ECO:0000256" key="5">
    <source>
        <dbReference type="SAM" id="Phobius"/>
    </source>
</evidence>
<evidence type="ECO:0000256" key="1">
    <source>
        <dbReference type="ARBA" id="ARBA00004370"/>
    </source>
</evidence>
<dbReference type="InterPro" id="IPR017452">
    <property type="entry name" value="GPCR_Rhodpsn_7TM"/>
</dbReference>
<keyword evidence="2 5" id="KW-0812">Transmembrane</keyword>
<feature type="transmembrane region" description="Helical" evidence="5">
    <location>
        <begin position="225"/>
        <end position="249"/>
    </location>
</feature>
<feature type="transmembrane region" description="Helical" evidence="5">
    <location>
        <begin position="179"/>
        <end position="204"/>
    </location>
</feature>
<dbReference type="SUPFAM" id="SSF81321">
    <property type="entry name" value="Family A G protein-coupled receptor-like"/>
    <property type="match status" value="1"/>
</dbReference>
<dbReference type="AlphaFoldDB" id="A0A814V8T6"/>
<evidence type="ECO:0000313" key="7">
    <source>
        <dbReference type="EMBL" id="CAF1182149.1"/>
    </source>
</evidence>
<accession>A0A814V8T6</accession>
<name>A0A814V8T6_9BILA</name>
<dbReference type="EMBL" id="CAJOBI010002635">
    <property type="protein sequence ID" value="CAF3937393.1"/>
    <property type="molecule type" value="Genomic_DNA"/>
</dbReference>
<feature type="transmembrane region" description="Helical" evidence="5">
    <location>
        <begin position="56"/>
        <end position="79"/>
    </location>
</feature>
<evidence type="ECO:0000313" key="12">
    <source>
        <dbReference type="Proteomes" id="UP000663855"/>
    </source>
</evidence>
<feature type="transmembrane region" description="Helical" evidence="5">
    <location>
        <begin position="99"/>
        <end position="117"/>
    </location>
</feature>
<evidence type="ECO:0000256" key="2">
    <source>
        <dbReference type="ARBA" id="ARBA00022692"/>
    </source>
</evidence>
<feature type="transmembrane region" description="Helical" evidence="5">
    <location>
        <begin position="20"/>
        <end position="44"/>
    </location>
</feature>
<dbReference type="Gene3D" id="1.20.1070.10">
    <property type="entry name" value="Rhodopsin 7-helix transmembrane proteins"/>
    <property type="match status" value="1"/>
</dbReference>
<evidence type="ECO:0000256" key="4">
    <source>
        <dbReference type="ARBA" id="ARBA00023136"/>
    </source>
</evidence>
<dbReference type="PANTHER" id="PTHR46641:SF2">
    <property type="entry name" value="FMRFAMIDE RECEPTOR"/>
    <property type="match status" value="1"/>
</dbReference>
<evidence type="ECO:0000313" key="11">
    <source>
        <dbReference type="EMBL" id="CAF3937393.1"/>
    </source>
</evidence>
<dbReference type="InterPro" id="IPR052954">
    <property type="entry name" value="GPCR-Ligand_Int"/>
</dbReference>
<dbReference type="Proteomes" id="UP000681720">
    <property type="component" value="Unassembled WGS sequence"/>
</dbReference>
<dbReference type="Proteomes" id="UP000681967">
    <property type="component" value="Unassembled WGS sequence"/>
</dbReference>
<evidence type="ECO:0000256" key="3">
    <source>
        <dbReference type="ARBA" id="ARBA00022989"/>
    </source>
</evidence>